<evidence type="ECO:0000313" key="2">
    <source>
        <dbReference type="EMBL" id="OJD23729.1"/>
    </source>
</evidence>
<protein>
    <submittedName>
        <fullName evidence="2">Uncharacterized protein</fullName>
    </submittedName>
</protein>
<accession>A0A1J9Q5C8</accession>
<gene>
    <name evidence="2" type="ORF">ACJ73_04915</name>
</gene>
<organism evidence="2 3">
    <name type="scientific">Blastomyces percursus</name>
    <dbReference type="NCBI Taxonomy" id="1658174"/>
    <lineage>
        <taxon>Eukaryota</taxon>
        <taxon>Fungi</taxon>
        <taxon>Dikarya</taxon>
        <taxon>Ascomycota</taxon>
        <taxon>Pezizomycotina</taxon>
        <taxon>Eurotiomycetes</taxon>
        <taxon>Eurotiomycetidae</taxon>
        <taxon>Onygenales</taxon>
        <taxon>Ajellomycetaceae</taxon>
        <taxon>Blastomyces</taxon>
    </lineage>
</organism>
<evidence type="ECO:0000256" key="1">
    <source>
        <dbReference type="SAM" id="MobiDB-lite"/>
    </source>
</evidence>
<keyword evidence="3" id="KW-1185">Reference proteome</keyword>
<comment type="caution">
    <text evidence="2">The sequence shown here is derived from an EMBL/GenBank/DDBJ whole genome shotgun (WGS) entry which is preliminary data.</text>
</comment>
<dbReference type="EMBL" id="LGTZ01000722">
    <property type="protein sequence ID" value="OJD23729.1"/>
    <property type="molecule type" value="Genomic_DNA"/>
</dbReference>
<feature type="region of interest" description="Disordered" evidence="1">
    <location>
        <begin position="88"/>
        <end position="114"/>
    </location>
</feature>
<dbReference type="VEuPathDB" id="FungiDB:ACJ73_04915"/>
<name>A0A1J9Q5C8_9EURO</name>
<proteinExistence type="predicted"/>
<sequence>MDLTLRDIQGSWSAEFQVKCLALGGCSVIKRSADTKMRQICYWSTGAFEAIFGPNKILRESRPASRPEAEGWIDLQVVGISYRKRRWKRSKSTTQARTRSRARGKGCSVVSRNE</sequence>
<dbReference type="Proteomes" id="UP000242791">
    <property type="component" value="Unassembled WGS sequence"/>
</dbReference>
<reference evidence="2 3" key="1">
    <citation type="submission" date="2015-08" db="EMBL/GenBank/DDBJ databases">
        <title>Emmonsia species relationships and genome sequence.</title>
        <authorList>
            <person name="Cuomo C.A."/>
            <person name="Schwartz I.S."/>
            <person name="Kenyon C."/>
            <person name="De Hoog G.S."/>
            <person name="Govender N.P."/>
            <person name="Botha A."/>
            <person name="Moreno L."/>
            <person name="De Vries M."/>
            <person name="Munoz J.F."/>
            <person name="Stielow J.B."/>
        </authorList>
    </citation>
    <scope>NUCLEOTIDE SEQUENCE [LARGE SCALE GENOMIC DNA]</scope>
    <source>
        <strain evidence="2 3">EI222</strain>
    </source>
</reference>
<evidence type="ECO:0000313" key="3">
    <source>
        <dbReference type="Proteomes" id="UP000242791"/>
    </source>
</evidence>
<dbReference type="AlphaFoldDB" id="A0A1J9Q5C8"/>